<protein>
    <recommendedName>
        <fullName evidence="4">EamA domain-containing protein</fullName>
    </recommendedName>
</protein>
<feature type="transmembrane region" description="Helical" evidence="3">
    <location>
        <begin position="277"/>
        <end position="293"/>
    </location>
</feature>
<dbReference type="Pfam" id="PF00892">
    <property type="entry name" value="EamA"/>
    <property type="match status" value="2"/>
</dbReference>
<dbReference type="AlphaFoldDB" id="A0A9X1V7J7"/>
<feature type="transmembrane region" description="Helical" evidence="3">
    <location>
        <begin position="101"/>
        <end position="120"/>
    </location>
</feature>
<evidence type="ECO:0000256" key="3">
    <source>
        <dbReference type="SAM" id="Phobius"/>
    </source>
</evidence>
<feature type="transmembrane region" description="Helical" evidence="3">
    <location>
        <begin position="132"/>
        <end position="151"/>
    </location>
</feature>
<keyword evidence="3" id="KW-0472">Membrane</keyword>
<dbReference type="RefSeq" id="WP_241712327.1">
    <property type="nucleotide sequence ID" value="NZ_JALBUF010000002.1"/>
</dbReference>
<evidence type="ECO:0000259" key="4">
    <source>
        <dbReference type="Pfam" id="PF00892"/>
    </source>
</evidence>
<keyword evidence="3" id="KW-1133">Transmembrane helix</keyword>
<evidence type="ECO:0000313" key="5">
    <source>
        <dbReference type="EMBL" id="MCI0182714.1"/>
    </source>
</evidence>
<comment type="subcellular location">
    <subcellularLocation>
        <location evidence="1">Endomembrane system</location>
        <topology evidence="1">Multi-pass membrane protein</topology>
    </subcellularLocation>
</comment>
<comment type="caution">
    <text evidence="5">The sequence shown here is derived from an EMBL/GenBank/DDBJ whole genome shotgun (WGS) entry which is preliminary data.</text>
</comment>
<dbReference type="InterPro" id="IPR037185">
    <property type="entry name" value="EmrE-like"/>
</dbReference>
<feature type="domain" description="EamA" evidence="4">
    <location>
        <begin position="163"/>
        <end position="292"/>
    </location>
</feature>
<feature type="transmembrane region" description="Helical" evidence="3">
    <location>
        <begin position="77"/>
        <end position="95"/>
    </location>
</feature>
<evidence type="ECO:0000313" key="6">
    <source>
        <dbReference type="Proteomes" id="UP001139263"/>
    </source>
</evidence>
<feature type="transmembrane region" description="Helical" evidence="3">
    <location>
        <begin position="189"/>
        <end position="209"/>
    </location>
</feature>
<proteinExistence type="inferred from homology"/>
<feature type="transmembrane region" description="Helical" evidence="3">
    <location>
        <begin position="48"/>
        <end position="65"/>
    </location>
</feature>
<dbReference type="PANTHER" id="PTHR22911">
    <property type="entry name" value="ACYL-MALONYL CONDENSING ENZYME-RELATED"/>
    <property type="match status" value="1"/>
</dbReference>
<evidence type="ECO:0000256" key="2">
    <source>
        <dbReference type="ARBA" id="ARBA00007362"/>
    </source>
</evidence>
<dbReference type="GO" id="GO:0016020">
    <property type="term" value="C:membrane"/>
    <property type="evidence" value="ECO:0007669"/>
    <property type="project" value="InterPro"/>
</dbReference>
<dbReference type="SUPFAM" id="SSF103481">
    <property type="entry name" value="Multidrug resistance efflux transporter EmrE"/>
    <property type="match status" value="2"/>
</dbReference>
<evidence type="ECO:0000256" key="1">
    <source>
        <dbReference type="ARBA" id="ARBA00004127"/>
    </source>
</evidence>
<organism evidence="5 6">
    <name type="scientific">Sulfoacidibacillus ferrooxidans</name>
    <dbReference type="NCBI Taxonomy" id="2005001"/>
    <lineage>
        <taxon>Bacteria</taxon>
        <taxon>Bacillati</taxon>
        <taxon>Bacillota</taxon>
        <taxon>Bacilli</taxon>
        <taxon>Bacillales</taxon>
        <taxon>Alicyclobacillaceae</taxon>
        <taxon>Sulfoacidibacillus</taxon>
    </lineage>
</organism>
<dbReference type="Proteomes" id="UP001139263">
    <property type="component" value="Unassembled WGS sequence"/>
</dbReference>
<feature type="transmembrane region" description="Helical" evidence="3">
    <location>
        <begin position="221"/>
        <end position="244"/>
    </location>
</feature>
<accession>A0A9X1V7J7</accession>
<dbReference type="InterPro" id="IPR000620">
    <property type="entry name" value="EamA_dom"/>
</dbReference>
<keyword evidence="3" id="KW-0812">Transmembrane</keyword>
<gene>
    <name evidence="5" type="ORF">MM817_00983</name>
</gene>
<dbReference type="PANTHER" id="PTHR22911:SF137">
    <property type="entry name" value="SOLUTE CARRIER FAMILY 35 MEMBER G2-RELATED"/>
    <property type="match status" value="1"/>
</dbReference>
<feature type="domain" description="EamA" evidence="4">
    <location>
        <begin position="13"/>
        <end position="148"/>
    </location>
</feature>
<comment type="similarity">
    <text evidence="2">Belongs to the EamA transporter family.</text>
</comment>
<dbReference type="EMBL" id="JALBUF010000002">
    <property type="protein sequence ID" value="MCI0182714.1"/>
    <property type="molecule type" value="Genomic_DNA"/>
</dbReference>
<name>A0A9X1V7J7_9BACL</name>
<feature type="transmembrane region" description="Helical" evidence="3">
    <location>
        <begin position="251"/>
        <end position="271"/>
    </location>
</feature>
<feature type="transmembrane region" description="Helical" evidence="3">
    <location>
        <begin position="157"/>
        <end position="177"/>
    </location>
</feature>
<sequence>MMNQGHTSNRLFALAVLIGGASYGCVSPVVKIAYHHGFSASDVTAGQFYYAMIILWVISLIAAKGKLSFRGISPMDIWRMIALGLLGTGTAIFYYRALTVLPAWLAIILLFQFSWITFVIDYLVRRKIPTHWQWYGIVLIVLGTVLANIHTQATQHLSIVGMVEGVLSGVSYALFLYINGSLKAQISPFLRAAMITTVSSIAVSCIYVPSVEVFVAARQGMWVYGMLIGLLSQAIPTSLFAIGIPRVGGSAAAILSSSELPVAVILSALILHEQVDVIAWLGVLLIIIGIVVGQRQQRYGMKWSE</sequence>
<keyword evidence="6" id="KW-1185">Reference proteome</keyword>
<reference evidence="5" key="1">
    <citation type="submission" date="2022-03" db="EMBL/GenBank/DDBJ databases">
        <title>Draft Genome Sequence of Firmicute Strain S0AB, a Heterotrophic Iron/Sulfur-Oxidizing Extreme Acidophile.</title>
        <authorList>
            <person name="Vergara E."/>
            <person name="Pakostova E."/>
            <person name="Johnson D.B."/>
            <person name="Holmes D.S."/>
        </authorList>
    </citation>
    <scope>NUCLEOTIDE SEQUENCE</scope>
    <source>
        <strain evidence="5">S0AB</strain>
    </source>
</reference>